<dbReference type="InterPro" id="IPR015928">
    <property type="entry name" value="Aconitase/3IPM_dehydase_swvl"/>
</dbReference>
<dbReference type="Pfam" id="PF00694">
    <property type="entry name" value="Aconitase_C"/>
    <property type="match status" value="1"/>
</dbReference>
<dbReference type="SUPFAM" id="SSF52016">
    <property type="entry name" value="LeuD/IlvD-like"/>
    <property type="match status" value="1"/>
</dbReference>
<accession>A0ABY7CHM1</accession>
<name>A0ABY7CHM1_9BASI</name>
<sequence>MENYDRLFAETVRHLYPSTSTGTLPAYTDKSHITRAQQSRMTETGVILVVGHKFGTGSSRKQAATALRNAGISLVISATFGEIWKRNGLGGDARSGQRGRSFLDVVWLWLKEGIVVGWERWK</sequence>
<evidence type="ECO:0000313" key="4">
    <source>
        <dbReference type="Proteomes" id="UP001164743"/>
    </source>
</evidence>
<dbReference type="EMBL" id="CP110424">
    <property type="protein sequence ID" value="WAQ84255.1"/>
    <property type="molecule type" value="Genomic_DNA"/>
</dbReference>
<dbReference type="GeneID" id="77809514"/>
<evidence type="ECO:0000313" key="3">
    <source>
        <dbReference type="EMBL" id="WAQ84255.1"/>
    </source>
</evidence>
<protein>
    <recommendedName>
        <fullName evidence="2">Aconitase A/isopropylmalate dehydratase small subunit swivel domain-containing protein</fullName>
    </recommendedName>
</protein>
<dbReference type="InterPro" id="IPR000573">
    <property type="entry name" value="AconitaseA/IPMdHydase_ssu_swvl"/>
</dbReference>
<proteinExistence type="predicted"/>
<dbReference type="Proteomes" id="UP001164743">
    <property type="component" value="Chromosome 4A"/>
</dbReference>
<dbReference type="PANTHER" id="PTHR43345">
    <property type="entry name" value="3-ISOPROPYLMALATE DEHYDRATASE SMALL SUBUNIT 2-RELATED-RELATED"/>
    <property type="match status" value="1"/>
</dbReference>
<keyword evidence="4" id="KW-1185">Reference proteome</keyword>
<dbReference type="RefSeq" id="XP_053019810.1">
    <property type="nucleotide sequence ID" value="XM_053168619.1"/>
</dbReference>
<evidence type="ECO:0000256" key="1">
    <source>
        <dbReference type="ARBA" id="ARBA00023239"/>
    </source>
</evidence>
<evidence type="ECO:0000259" key="2">
    <source>
        <dbReference type="Pfam" id="PF00694"/>
    </source>
</evidence>
<reference evidence="3" key="1">
    <citation type="submission" date="2022-10" db="EMBL/GenBank/DDBJ databases">
        <title>Puccinia triticina Genome sequencing and assembly.</title>
        <authorList>
            <person name="Li C."/>
        </authorList>
    </citation>
    <scope>NUCLEOTIDE SEQUENCE</scope>
    <source>
        <strain evidence="3">Pt15</strain>
    </source>
</reference>
<dbReference type="PANTHER" id="PTHR43345:SF2">
    <property type="entry name" value="3-ISOPROPYLMALATE DEHYDRATASE SMALL SUBUNIT 1"/>
    <property type="match status" value="1"/>
</dbReference>
<organism evidence="3 4">
    <name type="scientific">Puccinia triticina</name>
    <dbReference type="NCBI Taxonomy" id="208348"/>
    <lineage>
        <taxon>Eukaryota</taxon>
        <taxon>Fungi</taxon>
        <taxon>Dikarya</taxon>
        <taxon>Basidiomycota</taxon>
        <taxon>Pucciniomycotina</taxon>
        <taxon>Pucciniomycetes</taxon>
        <taxon>Pucciniales</taxon>
        <taxon>Pucciniaceae</taxon>
        <taxon>Puccinia</taxon>
    </lineage>
</organism>
<gene>
    <name evidence="3" type="ORF">PtA15_4A708</name>
</gene>
<dbReference type="InterPro" id="IPR050075">
    <property type="entry name" value="LeuD"/>
</dbReference>
<feature type="domain" description="Aconitase A/isopropylmalate dehydratase small subunit swivel" evidence="2">
    <location>
        <begin position="31"/>
        <end position="89"/>
    </location>
</feature>
<keyword evidence="1" id="KW-0456">Lyase</keyword>
<dbReference type="Gene3D" id="3.20.19.10">
    <property type="entry name" value="Aconitase, domain 4"/>
    <property type="match status" value="1"/>
</dbReference>